<sequence>MNKLKNWLSKKKSIDDEESHHTTTIENSNTNTNTHSKVTNPIKPHQSKPVKKKVQKDLHHTTMSNTQEESIYVLSETSTATSLSPIPHSTNSNLTAINTANNATTNTTVVNDVVSSPSASSIPSPSPSPSSSASLSFSLPEEMPDRLYTEQLELNGFKLINKIGTGAFSTVFRAIPLRSNTIVLKQNYKEVAIKCIKKNDLIVTENNESNTTTPSAAAAKSSSRQQVLKEVTLQKMVSQCNNIVKFIDFQESSNYYYIVQELLNGGEIFGEIVRLTYFSEDLCRHVITQLAISVKYLHSMGVVHRDIKPENLLFQQIEYSPLSQQDFKATLRKSDDPTTKKDEGKFIYGVGGGGIGIVKLADFGLSKQIYSTNTKTPCGTVGYTAPEVVKDERYSMKVDMWGVGCVLYTMLCGFPPFYDERIDILTEKIANGEYTFLKPWWDEISDGAKNAVRRLLEVDPNKRYDVDEFLNDPWLKNYDCFTEQERQQNDNLDIIRAISNISTSISNVHIQENNNFASSKIDQESTQPISTKNPYEKDDETATHHKKNNTIPVDQKQKLAFLQRDSALLYSPAAVAMRDAFDISNAVQRQEEEKVNNTATNTPTSKNGNFQLDSLLENEEYSASPSSSCVSITHSNDVFQLSLDSSTIVKRRKDKTRTGISLNNTPSKLSHVTTAPIIKD</sequence>
<dbReference type="AlphaFoldDB" id="I2H3I6"/>
<dbReference type="GO" id="GO:0040020">
    <property type="term" value="P:regulation of meiotic nuclear division"/>
    <property type="evidence" value="ECO:0007669"/>
    <property type="project" value="EnsemblFungi"/>
</dbReference>
<evidence type="ECO:0000313" key="14">
    <source>
        <dbReference type="Proteomes" id="UP000002866"/>
    </source>
</evidence>
<dbReference type="PROSITE" id="PS00107">
    <property type="entry name" value="PROTEIN_KINASE_ATP"/>
    <property type="match status" value="1"/>
</dbReference>
<organism evidence="13 14">
    <name type="scientific">Henningerozyma blattae (strain ATCC 34711 / CBS 6284 / DSM 70876 / NBRC 10599 / NRRL Y-10934 / UCD 77-7)</name>
    <name type="common">Yeast</name>
    <name type="synonym">Tetrapisispora blattae</name>
    <dbReference type="NCBI Taxonomy" id="1071380"/>
    <lineage>
        <taxon>Eukaryota</taxon>
        <taxon>Fungi</taxon>
        <taxon>Dikarya</taxon>
        <taxon>Ascomycota</taxon>
        <taxon>Saccharomycotina</taxon>
        <taxon>Saccharomycetes</taxon>
        <taxon>Saccharomycetales</taxon>
        <taxon>Saccharomycetaceae</taxon>
        <taxon>Henningerozyma</taxon>
    </lineage>
</organism>
<dbReference type="InterPro" id="IPR008271">
    <property type="entry name" value="Ser/Thr_kinase_AS"/>
</dbReference>
<dbReference type="FunCoup" id="I2H3I6">
    <property type="interactions" value="293"/>
</dbReference>
<feature type="compositionally biased region" description="Basic and acidic residues" evidence="11">
    <location>
        <begin position="534"/>
        <end position="543"/>
    </location>
</feature>
<evidence type="ECO:0000256" key="9">
    <source>
        <dbReference type="ARBA" id="ARBA00048679"/>
    </source>
</evidence>
<reference evidence="13 14" key="1">
    <citation type="journal article" date="2011" name="Proc. Natl. Acad. Sci. U.S.A.">
        <title>Evolutionary erosion of yeast sex chromosomes by mating-type switching accidents.</title>
        <authorList>
            <person name="Gordon J.L."/>
            <person name="Armisen D."/>
            <person name="Proux-Wera E."/>
            <person name="Oheigeartaigh S.S."/>
            <person name="Byrne K.P."/>
            <person name="Wolfe K.H."/>
        </authorList>
    </citation>
    <scope>NUCLEOTIDE SEQUENCE [LARGE SCALE GENOMIC DNA]</scope>
    <source>
        <strain evidence="14">ATCC 34711 / CBS 6284 / DSM 70876 / NBRC 10599 / NRRL Y-10934 / UCD 77-7</strain>
    </source>
</reference>
<feature type="region of interest" description="Disordered" evidence="11">
    <location>
        <begin position="114"/>
        <end position="138"/>
    </location>
</feature>
<dbReference type="HOGENOM" id="CLU_006421_3_1_1"/>
<dbReference type="GO" id="GO:0005524">
    <property type="term" value="F:ATP binding"/>
    <property type="evidence" value="ECO:0007669"/>
    <property type="project" value="UniProtKB-UniRule"/>
</dbReference>
<comment type="catalytic activity">
    <reaction evidence="8">
        <text>L-threonyl-[protein] + ATP = O-phospho-L-threonyl-[protein] + ADP + H(+)</text>
        <dbReference type="Rhea" id="RHEA:46608"/>
        <dbReference type="Rhea" id="RHEA-COMP:11060"/>
        <dbReference type="Rhea" id="RHEA-COMP:11605"/>
        <dbReference type="ChEBI" id="CHEBI:15378"/>
        <dbReference type="ChEBI" id="CHEBI:30013"/>
        <dbReference type="ChEBI" id="CHEBI:30616"/>
        <dbReference type="ChEBI" id="CHEBI:61977"/>
        <dbReference type="ChEBI" id="CHEBI:456216"/>
        <dbReference type="EC" id="2.7.11.1"/>
    </reaction>
</comment>
<evidence type="ECO:0000256" key="6">
    <source>
        <dbReference type="ARBA" id="ARBA00022840"/>
    </source>
</evidence>
<dbReference type="EMBL" id="HE806319">
    <property type="protein sequence ID" value="CCH60938.1"/>
    <property type="molecule type" value="Genomic_DNA"/>
</dbReference>
<name>I2H3I6_HENB6</name>
<feature type="compositionally biased region" description="Low complexity" evidence="11">
    <location>
        <begin position="24"/>
        <end position="40"/>
    </location>
</feature>
<keyword evidence="7" id="KW-0112">Calmodulin-binding</keyword>
<evidence type="ECO:0000256" key="5">
    <source>
        <dbReference type="ARBA" id="ARBA00022777"/>
    </source>
</evidence>
<evidence type="ECO:0000313" key="13">
    <source>
        <dbReference type="EMBL" id="CCH60938.1"/>
    </source>
</evidence>
<evidence type="ECO:0000256" key="7">
    <source>
        <dbReference type="ARBA" id="ARBA00022860"/>
    </source>
</evidence>
<evidence type="ECO:0000256" key="2">
    <source>
        <dbReference type="ARBA" id="ARBA00022527"/>
    </source>
</evidence>
<keyword evidence="3" id="KW-0808">Transferase</keyword>
<feature type="compositionally biased region" description="Polar residues" evidence="11">
    <location>
        <begin position="596"/>
        <end position="610"/>
    </location>
</feature>
<dbReference type="Proteomes" id="UP000002866">
    <property type="component" value="Chromosome 4"/>
</dbReference>
<dbReference type="InterPro" id="IPR017441">
    <property type="entry name" value="Protein_kinase_ATP_BS"/>
</dbReference>
<dbReference type="SUPFAM" id="SSF56112">
    <property type="entry name" value="Protein kinase-like (PK-like)"/>
    <property type="match status" value="1"/>
</dbReference>
<dbReference type="Gene3D" id="3.30.200.20">
    <property type="entry name" value="Phosphorylase Kinase, domain 1"/>
    <property type="match status" value="1"/>
</dbReference>
<accession>I2H3I6</accession>
<keyword evidence="4 10" id="KW-0547">Nucleotide-binding</keyword>
<dbReference type="GO" id="GO:0034599">
    <property type="term" value="P:cellular response to oxidative stress"/>
    <property type="evidence" value="ECO:0007669"/>
    <property type="project" value="EnsemblFungi"/>
</dbReference>
<feature type="region of interest" description="Disordered" evidence="11">
    <location>
        <begin position="1"/>
        <end position="70"/>
    </location>
</feature>
<dbReference type="FunFam" id="1.10.510.10:FF:000731">
    <property type="entry name" value="Serine/threonine-protein kinase RCK1"/>
    <property type="match status" value="1"/>
</dbReference>
<evidence type="ECO:0000256" key="10">
    <source>
        <dbReference type="PROSITE-ProRule" id="PRU10141"/>
    </source>
</evidence>
<evidence type="ECO:0000256" key="8">
    <source>
        <dbReference type="ARBA" id="ARBA00047899"/>
    </source>
</evidence>
<feature type="region of interest" description="Disordered" evidence="11">
    <location>
        <begin position="589"/>
        <end position="610"/>
    </location>
</feature>
<dbReference type="KEGG" id="tbl:TBLA_0D04420"/>
<dbReference type="eggNOG" id="KOG0032">
    <property type="taxonomic scope" value="Eukaryota"/>
</dbReference>
<dbReference type="PROSITE" id="PS50011">
    <property type="entry name" value="PROTEIN_KINASE_DOM"/>
    <property type="match status" value="1"/>
</dbReference>
<feature type="binding site" evidence="10">
    <location>
        <position position="194"/>
    </location>
    <ligand>
        <name>ATP</name>
        <dbReference type="ChEBI" id="CHEBI:30616"/>
    </ligand>
</feature>
<proteinExistence type="predicted"/>
<feature type="compositionally biased region" description="Basic residues" evidence="11">
    <location>
        <begin position="45"/>
        <end position="54"/>
    </location>
</feature>
<evidence type="ECO:0000256" key="1">
    <source>
        <dbReference type="ARBA" id="ARBA00012513"/>
    </source>
</evidence>
<keyword evidence="2" id="KW-0723">Serine/threonine-protein kinase</keyword>
<feature type="compositionally biased region" description="Polar residues" evidence="11">
    <location>
        <begin position="516"/>
        <end position="533"/>
    </location>
</feature>
<gene>
    <name evidence="13" type="primary">TBLA0D04420</name>
    <name evidence="13" type="ORF">TBLA_0D04420</name>
</gene>
<dbReference type="GO" id="GO:0004674">
    <property type="term" value="F:protein serine/threonine kinase activity"/>
    <property type="evidence" value="ECO:0007669"/>
    <property type="project" value="UniProtKB-KW"/>
</dbReference>
<dbReference type="GO" id="GO:0005516">
    <property type="term" value="F:calmodulin binding"/>
    <property type="evidence" value="ECO:0007669"/>
    <property type="project" value="UniProtKB-KW"/>
</dbReference>
<evidence type="ECO:0000259" key="12">
    <source>
        <dbReference type="PROSITE" id="PS50011"/>
    </source>
</evidence>
<dbReference type="Pfam" id="PF00069">
    <property type="entry name" value="Pkinase"/>
    <property type="match status" value="1"/>
</dbReference>
<dbReference type="SMART" id="SM00220">
    <property type="entry name" value="S_TKc"/>
    <property type="match status" value="1"/>
</dbReference>
<feature type="region of interest" description="Disordered" evidence="11">
    <location>
        <begin position="516"/>
        <end position="551"/>
    </location>
</feature>
<keyword evidence="14" id="KW-1185">Reference proteome</keyword>
<dbReference type="PANTHER" id="PTHR24347">
    <property type="entry name" value="SERINE/THREONINE-PROTEIN KINASE"/>
    <property type="match status" value="1"/>
</dbReference>
<protein>
    <recommendedName>
        <fullName evidence="1">non-specific serine/threonine protein kinase</fullName>
        <ecNumber evidence="1">2.7.11.1</ecNumber>
    </recommendedName>
</protein>
<dbReference type="OMA" id="FKARDTV"/>
<dbReference type="InterPro" id="IPR011009">
    <property type="entry name" value="Kinase-like_dom_sf"/>
</dbReference>
<dbReference type="PROSITE" id="PS00108">
    <property type="entry name" value="PROTEIN_KINASE_ST"/>
    <property type="match status" value="1"/>
</dbReference>
<feature type="compositionally biased region" description="Basic and acidic residues" evidence="11">
    <location>
        <begin position="12"/>
        <end position="23"/>
    </location>
</feature>
<dbReference type="RefSeq" id="XP_004180457.1">
    <property type="nucleotide sequence ID" value="XM_004180409.1"/>
</dbReference>
<evidence type="ECO:0000256" key="4">
    <source>
        <dbReference type="ARBA" id="ARBA00022741"/>
    </source>
</evidence>
<dbReference type="STRING" id="1071380.I2H3I6"/>
<dbReference type="OrthoDB" id="1738954at2759"/>
<keyword evidence="5" id="KW-0418">Kinase</keyword>
<dbReference type="GO" id="GO:0007231">
    <property type="term" value="P:osmosensory signaling pathway"/>
    <property type="evidence" value="ECO:0007669"/>
    <property type="project" value="EnsemblFungi"/>
</dbReference>
<feature type="domain" description="Protein kinase" evidence="12">
    <location>
        <begin position="157"/>
        <end position="475"/>
    </location>
</feature>
<dbReference type="InterPro" id="IPR000719">
    <property type="entry name" value="Prot_kinase_dom"/>
</dbReference>
<evidence type="ECO:0000256" key="3">
    <source>
        <dbReference type="ARBA" id="ARBA00022679"/>
    </source>
</evidence>
<dbReference type="EC" id="2.7.11.1" evidence="1"/>
<keyword evidence="6 10" id="KW-0067">ATP-binding</keyword>
<dbReference type="InParanoid" id="I2H3I6"/>
<evidence type="ECO:0000256" key="11">
    <source>
        <dbReference type="SAM" id="MobiDB-lite"/>
    </source>
</evidence>
<dbReference type="GeneID" id="14495974"/>
<dbReference type="GO" id="GO:0005737">
    <property type="term" value="C:cytoplasm"/>
    <property type="evidence" value="ECO:0007669"/>
    <property type="project" value="EnsemblFungi"/>
</dbReference>
<dbReference type="Gene3D" id="1.10.510.10">
    <property type="entry name" value="Transferase(Phosphotransferase) domain 1"/>
    <property type="match status" value="1"/>
</dbReference>
<comment type="catalytic activity">
    <reaction evidence="9">
        <text>L-seryl-[protein] + ATP = O-phospho-L-seryl-[protein] + ADP + H(+)</text>
        <dbReference type="Rhea" id="RHEA:17989"/>
        <dbReference type="Rhea" id="RHEA-COMP:9863"/>
        <dbReference type="Rhea" id="RHEA-COMP:11604"/>
        <dbReference type="ChEBI" id="CHEBI:15378"/>
        <dbReference type="ChEBI" id="CHEBI:29999"/>
        <dbReference type="ChEBI" id="CHEBI:30616"/>
        <dbReference type="ChEBI" id="CHEBI:83421"/>
        <dbReference type="ChEBI" id="CHEBI:456216"/>
        <dbReference type="EC" id="2.7.11.1"/>
    </reaction>
</comment>
<feature type="compositionally biased region" description="Polar residues" evidence="11">
    <location>
        <begin position="61"/>
        <end position="70"/>
    </location>
</feature>